<feature type="compositionally biased region" description="Polar residues" evidence="1">
    <location>
        <begin position="15"/>
        <end position="38"/>
    </location>
</feature>
<proteinExistence type="predicted"/>
<organism evidence="2 3">
    <name type="scientific">Cryptococcus wingfieldii CBS 7118</name>
    <dbReference type="NCBI Taxonomy" id="1295528"/>
    <lineage>
        <taxon>Eukaryota</taxon>
        <taxon>Fungi</taxon>
        <taxon>Dikarya</taxon>
        <taxon>Basidiomycota</taxon>
        <taxon>Agaricomycotina</taxon>
        <taxon>Tremellomycetes</taxon>
        <taxon>Tremellales</taxon>
        <taxon>Cryptococcaceae</taxon>
        <taxon>Cryptococcus</taxon>
    </lineage>
</organism>
<feature type="region of interest" description="Disordered" evidence="1">
    <location>
        <begin position="118"/>
        <end position="146"/>
    </location>
</feature>
<protein>
    <submittedName>
        <fullName evidence="2">Uncharacterized protein</fullName>
    </submittedName>
</protein>
<accession>A0A1E3K651</accession>
<comment type="caution">
    <text evidence="2">The sequence shown here is derived from an EMBL/GenBank/DDBJ whole genome shotgun (WGS) entry which is preliminary data.</text>
</comment>
<dbReference type="EMBL" id="AWGH01000001">
    <property type="protein sequence ID" value="ODO08620.1"/>
    <property type="molecule type" value="Genomic_DNA"/>
</dbReference>
<dbReference type="Proteomes" id="UP000094819">
    <property type="component" value="Unassembled WGS sequence"/>
</dbReference>
<feature type="region of interest" description="Disordered" evidence="1">
    <location>
        <begin position="1"/>
        <end position="40"/>
    </location>
</feature>
<keyword evidence="3" id="KW-1185">Reference proteome</keyword>
<reference evidence="2 3" key="1">
    <citation type="submission" date="2016-06" db="EMBL/GenBank/DDBJ databases">
        <title>Evolution of pathogenesis and genome organization in the Tremellales.</title>
        <authorList>
            <person name="Cuomo C."/>
            <person name="Litvintseva A."/>
            <person name="Heitman J."/>
            <person name="Chen Y."/>
            <person name="Sun S."/>
            <person name="Springer D."/>
            <person name="Dromer F."/>
            <person name="Young S."/>
            <person name="Zeng Q."/>
            <person name="Chapman S."/>
            <person name="Gujja S."/>
            <person name="Saif S."/>
            <person name="Birren B."/>
        </authorList>
    </citation>
    <scope>NUCLEOTIDE SEQUENCE [LARGE SCALE GENOMIC DNA]</scope>
    <source>
        <strain evidence="2 3">CBS 7118</strain>
    </source>
</reference>
<dbReference type="GeneID" id="30189566"/>
<evidence type="ECO:0000313" key="3">
    <source>
        <dbReference type="Proteomes" id="UP000094819"/>
    </source>
</evidence>
<evidence type="ECO:0000256" key="1">
    <source>
        <dbReference type="SAM" id="MobiDB-lite"/>
    </source>
</evidence>
<feature type="compositionally biased region" description="Polar residues" evidence="1">
    <location>
        <begin position="253"/>
        <end position="268"/>
    </location>
</feature>
<evidence type="ECO:0000313" key="2">
    <source>
        <dbReference type="EMBL" id="ODO08620.1"/>
    </source>
</evidence>
<sequence>MPDTPRTYSEPLVTPGTTQSTTLSPSILRTSLDNQGPQDSVEELVRPVEMPVGLLDTSSLTPVDVKADLVLKSIAQKQEPARVKPSSAGTGFVARPAPVKRENVGPRMTKAAALRQGLAWDEVKPKRDAQAKSEKEEKEKGVPGYKRTGLNINVASLGTPSIVPRQTKSSQLRTGQAGTPQSVVKRDPEAIAAANKARQQDEKERRRTSIMTPASLGAPSIAPRQTKSSMLRTGVMPPDSVSSGSSITRAMSSLSVERTPVASRTHSSVDLPRETEAEAKARRRSSVQGVRSLGAPSIVNATSEQIGDASRSPHLSRIYITPAVVVHLAERLCRLAAASSPAVIFSVRGAEYEYGFHATGGALPGPQAYKVESAACGTEGVVFREVDAV</sequence>
<feature type="compositionally biased region" description="Polar residues" evidence="1">
    <location>
        <begin position="161"/>
        <end position="182"/>
    </location>
</feature>
<dbReference type="AlphaFoldDB" id="A0A1E3K651"/>
<dbReference type="RefSeq" id="XP_019035476.1">
    <property type="nucleotide sequence ID" value="XM_019172534.1"/>
</dbReference>
<gene>
    <name evidence="2" type="ORF">L198_00352</name>
</gene>
<name>A0A1E3K651_9TREE</name>
<dbReference type="OrthoDB" id="2162449at2759"/>
<feature type="compositionally biased region" description="Basic and acidic residues" evidence="1">
    <location>
        <begin position="121"/>
        <end position="141"/>
    </location>
</feature>
<feature type="compositionally biased region" description="Basic and acidic residues" evidence="1">
    <location>
        <begin position="271"/>
        <end position="280"/>
    </location>
</feature>
<feature type="region of interest" description="Disordered" evidence="1">
    <location>
        <begin position="253"/>
        <end position="289"/>
    </location>
</feature>
<feature type="region of interest" description="Disordered" evidence="1">
    <location>
        <begin position="161"/>
        <end position="221"/>
    </location>
</feature>
<feature type="compositionally biased region" description="Basic and acidic residues" evidence="1">
    <location>
        <begin position="198"/>
        <end position="207"/>
    </location>
</feature>